<feature type="domain" description="C2H2-type" evidence="11">
    <location>
        <begin position="562"/>
        <end position="589"/>
    </location>
</feature>
<dbReference type="InterPro" id="IPR013087">
    <property type="entry name" value="Znf_C2H2_type"/>
</dbReference>
<keyword evidence="12" id="KW-1185">Reference proteome</keyword>
<comment type="subcellular location">
    <subcellularLocation>
        <location evidence="1">Nucleus</location>
    </subcellularLocation>
</comment>
<dbReference type="Gene3D" id="3.30.160.60">
    <property type="entry name" value="Classic Zinc Finger"/>
    <property type="match status" value="9"/>
</dbReference>
<evidence type="ECO:0000256" key="7">
    <source>
        <dbReference type="ARBA" id="ARBA00023125"/>
    </source>
</evidence>
<dbReference type="FunFam" id="3.30.160.60:FF:000325">
    <property type="entry name" value="ZFP90 zinc finger protein"/>
    <property type="match status" value="1"/>
</dbReference>
<dbReference type="RefSeq" id="XP_024939590.1">
    <property type="nucleotide sequence ID" value="XM_025083822.1"/>
</dbReference>
<keyword evidence="5" id="KW-0862">Zinc</keyword>
<feature type="domain" description="C2H2-type" evidence="11">
    <location>
        <begin position="447"/>
        <end position="474"/>
    </location>
</feature>
<dbReference type="FunFam" id="3.30.160.60:FF:000110">
    <property type="entry name" value="Zinc finger protein-like"/>
    <property type="match status" value="1"/>
</dbReference>
<dbReference type="PROSITE" id="PS00028">
    <property type="entry name" value="ZINC_FINGER_C2H2_1"/>
    <property type="match status" value="13"/>
</dbReference>
<dbReference type="GO" id="GO:0005654">
    <property type="term" value="C:nucleoplasm"/>
    <property type="evidence" value="ECO:0007669"/>
    <property type="project" value="TreeGrafter"/>
</dbReference>
<evidence type="ECO:0000256" key="4">
    <source>
        <dbReference type="ARBA" id="ARBA00022771"/>
    </source>
</evidence>
<evidence type="ECO:0000313" key="15">
    <source>
        <dbReference type="RefSeq" id="XP_024939590.1"/>
    </source>
</evidence>
<dbReference type="GO" id="GO:0008270">
    <property type="term" value="F:zinc ion binding"/>
    <property type="evidence" value="ECO:0007669"/>
    <property type="project" value="UniProtKB-KW"/>
</dbReference>
<feature type="domain" description="C2H2-type" evidence="11">
    <location>
        <begin position="419"/>
        <end position="446"/>
    </location>
</feature>
<dbReference type="PANTHER" id="PTHR24399:SF70">
    <property type="entry name" value="C2H2-TYPE DOMAIN-CONTAINING PROTEIN"/>
    <property type="match status" value="1"/>
</dbReference>
<feature type="domain" description="C2H2-type" evidence="11">
    <location>
        <begin position="475"/>
        <end position="502"/>
    </location>
</feature>
<dbReference type="AlphaFoldDB" id="A0AAJ7BS02"/>
<evidence type="ECO:0000256" key="3">
    <source>
        <dbReference type="ARBA" id="ARBA00022737"/>
    </source>
</evidence>
<sequence>MDVTIVLEGHKSDQLSNIGSSDKQRVKVEVNIGGDEKCLIHKKMNELETNNILYSDAPSKLHNVVDCIEGYRDIDPCQVECFLSDIPKGNQKENLSETNLKKLPCHLCNMQCNFCSTHELLKHLNKVHNINIINEKYICTCKEVLYDLVLYKEHIAKCRDNQEIPKTSHMKNIIENIKEENALIIHDRIYEEENKGTNELDLIEKSNLIICYVCYKLFPCKTYFTSHLKPKHPNIVCDENWDGICYKCKKCATAYPSLVLVREHFLEVHNIIYRCSKCHDMFKNKKLLKKHYKYSHETASEKSQGCNACGKELNNLKALRTHIKMKHGRSNRQGFRCRLCEDKFHTKEDRKLHYEKIHCGESPFICMDCGKGFSSKSGLYGHRQLHKKDQQSTCQYCGKIFNRRDSYHEHVLIHVGPRHRCPYCPKEFVQRSNLIRHIRIHTGQKPYSCTFCEKRFSDKGACNSHIRVHTKEEQCACSYCGQVFTKKQKLKYHIRKHTGEGLLSCEICAKTFTNTFALKEHRTIHDRQTQMMCIECGRAFSNQKYLERHMATVHPGPESLSFICPICDKVFYQQSRLKYHIVTHTEKKYFDCELCGKRYSTRKSMQNHLQRYHDLQSNGLEYKSAKTSMLEEVELKTTAGVDWISKKDGLVAEKLLNGNCEQGEIGTTDDGKNINFARGSYDERLNDIGPLANIESFPKKEDKSLLDVNSVLNGWMNATYKQNLSLTSTGKINGAEKHCQNNCDKALNLVKFTAQSGSSNEDLESSTSKVLITQGQYSRNEQFISDNQKIINGGALTLLCKRGKINEVKSTGSNETVNYIEELNANSSKVIYNRRKYLTKPKKYVPSINVERVEKHELKSEFEKNRIDASNVLFE</sequence>
<evidence type="ECO:0000313" key="13">
    <source>
        <dbReference type="RefSeq" id="XP_015592843.1"/>
    </source>
</evidence>
<keyword evidence="9" id="KW-0539">Nucleus</keyword>
<evidence type="ECO:0000256" key="6">
    <source>
        <dbReference type="ARBA" id="ARBA00023015"/>
    </source>
</evidence>
<dbReference type="GO" id="GO:0030674">
    <property type="term" value="F:protein-macromolecule adaptor activity"/>
    <property type="evidence" value="ECO:0007669"/>
    <property type="project" value="UniProtKB-ARBA"/>
</dbReference>
<evidence type="ECO:0000256" key="10">
    <source>
        <dbReference type="PROSITE-ProRule" id="PRU00042"/>
    </source>
</evidence>
<evidence type="ECO:0000256" key="1">
    <source>
        <dbReference type="ARBA" id="ARBA00004123"/>
    </source>
</evidence>
<name>A0AAJ7BS02_CEPCN</name>
<protein>
    <submittedName>
        <fullName evidence="13 14">Zinc finger protein 569</fullName>
    </submittedName>
</protein>
<feature type="domain" description="C2H2-type" evidence="11">
    <location>
        <begin position="503"/>
        <end position="530"/>
    </location>
</feature>
<feature type="domain" description="C2H2-type" evidence="11">
    <location>
        <begin position="590"/>
        <end position="618"/>
    </location>
</feature>
<dbReference type="RefSeq" id="XP_015592843.1">
    <property type="nucleotide sequence ID" value="XM_015737357.2"/>
</dbReference>
<dbReference type="Proteomes" id="UP000694920">
    <property type="component" value="Unplaced"/>
</dbReference>
<feature type="domain" description="C2H2-type" evidence="11">
    <location>
        <begin position="335"/>
        <end position="363"/>
    </location>
</feature>
<feature type="domain" description="C2H2-type" evidence="11">
    <location>
        <begin position="273"/>
        <end position="301"/>
    </location>
</feature>
<keyword evidence="7" id="KW-0238">DNA-binding</keyword>
<dbReference type="Pfam" id="PF00096">
    <property type="entry name" value="zf-C2H2"/>
    <property type="match status" value="7"/>
</dbReference>
<keyword evidence="3" id="KW-0677">Repeat</keyword>
<dbReference type="FunFam" id="3.30.160.60:FF:000688">
    <property type="entry name" value="zinc finger protein 197 isoform X1"/>
    <property type="match status" value="1"/>
</dbReference>
<dbReference type="SMART" id="SM00355">
    <property type="entry name" value="ZnF_C2H2"/>
    <property type="match status" value="15"/>
</dbReference>
<evidence type="ECO:0000256" key="8">
    <source>
        <dbReference type="ARBA" id="ARBA00023163"/>
    </source>
</evidence>
<gene>
    <name evidence="13 14 15" type="primary">LOC107266662</name>
</gene>
<feature type="domain" description="C2H2-type" evidence="11">
    <location>
        <begin position="392"/>
        <end position="419"/>
    </location>
</feature>
<dbReference type="KEGG" id="ccin:107266662"/>
<evidence type="ECO:0000259" key="11">
    <source>
        <dbReference type="PROSITE" id="PS50157"/>
    </source>
</evidence>
<dbReference type="InterPro" id="IPR036236">
    <property type="entry name" value="Znf_C2H2_sf"/>
</dbReference>
<feature type="domain" description="C2H2-type" evidence="11">
    <location>
        <begin position="531"/>
        <end position="559"/>
    </location>
</feature>
<dbReference type="PANTHER" id="PTHR24399">
    <property type="entry name" value="ZINC FINGER AND BTB DOMAIN-CONTAINING"/>
    <property type="match status" value="1"/>
</dbReference>
<keyword evidence="2" id="KW-0479">Metal-binding</keyword>
<dbReference type="PROSITE" id="PS50157">
    <property type="entry name" value="ZINC_FINGER_C2H2_2"/>
    <property type="match status" value="11"/>
</dbReference>
<evidence type="ECO:0000256" key="5">
    <source>
        <dbReference type="ARBA" id="ARBA00022833"/>
    </source>
</evidence>
<dbReference type="RefSeq" id="XP_015592844.1">
    <property type="nucleotide sequence ID" value="XM_015737358.2"/>
</dbReference>
<dbReference type="GO" id="GO:0000978">
    <property type="term" value="F:RNA polymerase II cis-regulatory region sequence-specific DNA binding"/>
    <property type="evidence" value="ECO:0007669"/>
    <property type="project" value="TreeGrafter"/>
</dbReference>
<dbReference type="SUPFAM" id="SSF57667">
    <property type="entry name" value="beta-beta-alpha zinc fingers"/>
    <property type="match status" value="7"/>
</dbReference>
<reference evidence="13 14" key="1">
    <citation type="submission" date="2025-04" db="UniProtKB">
        <authorList>
            <consortium name="RefSeq"/>
        </authorList>
    </citation>
    <scope>IDENTIFICATION</scope>
</reference>
<organism evidence="12 14">
    <name type="scientific">Cephus cinctus</name>
    <name type="common">Wheat stem sawfly</name>
    <dbReference type="NCBI Taxonomy" id="211228"/>
    <lineage>
        <taxon>Eukaryota</taxon>
        <taxon>Metazoa</taxon>
        <taxon>Ecdysozoa</taxon>
        <taxon>Arthropoda</taxon>
        <taxon>Hexapoda</taxon>
        <taxon>Insecta</taxon>
        <taxon>Pterygota</taxon>
        <taxon>Neoptera</taxon>
        <taxon>Endopterygota</taxon>
        <taxon>Hymenoptera</taxon>
        <taxon>Cephoidea</taxon>
        <taxon>Cephidae</taxon>
        <taxon>Cephus</taxon>
    </lineage>
</organism>
<evidence type="ECO:0000256" key="9">
    <source>
        <dbReference type="ARBA" id="ARBA00023242"/>
    </source>
</evidence>
<dbReference type="GeneID" id="107266662"/>
<keyword evidence="6" id="KW-0805">Transcription regulation</keyword>
<keyword evidence="4 10" id="KW-0863">Zinc-finger</keyword>
<feature type="domain" description="C2H2-type" evidence="11">
    <location>
        <begin position="364"/>
        <end position="391"/>
    </location>
</feature>
<dbReference type="GO" id="GO:0001227">
    <property type="term" value="F:DNA-binding transcription repressor activity, RNA polymerase II-specific"/>
    <property type="evidence" value="ECO:0007669"/>
    <property type="project" value="TreeGrafter"/>
</dbReference>
<evidence type="ECO:0000313" key="12">
    <source>
        <dbReference type="Proteomes" id="UP000694920"/>
    </source>
</evidence>
<evidence type="ECO:0000313" key="14">
    <source>
        <dbReference type="RefSeq" id="XP_015592844.1"/>
    </source>
</evidence>
<proteinExistence type="predicted"/>
<keyword evidence="8" id="KW-0804">Transcription</keyword>
<accession>A0AAJ7BS02</accession>
<evidence type="ECO:0000256" key="2">
    <source>
        <dbReference type="ARBA" id="ARBA00022723"/>
    </source>
</evidence>